<name>Q726I7_NITV2</name>
<keyword evidence="2" id="KW-1185">Reference proteome</keyword>
<evidence type="ECO:0000313" key="2">
    <source>
        <dbReference type="Proteomes" id="UP000002194"/>
    </source>
</evidence>
<gene>
    <name evidence="1" type="ordered locus">DVU_3120</name>
</gene>
<dbReference type="EnsemblBacteria" id="AAS97591">
    <property type="protein sequence ID" value="AAS97591"/>
    <property type="gene ID" value="DVU_3120"/>
</dbReference>
<dbReference type="KEGG" id="dvu:DVU_3120"/>
<dbReference type="HOGENOM" id="CLU_3167329_0_0_7"/>
<sequence length="47" mass="5028">MVCGELSAQGMAGQERVKTCTIALFNRAAHGGGKKSRTQRSTCNMLK</sequence>
<accession>Q726I7</accession>
<dbReference type="AlphaFoldDB" id="Q726I7"/>
<reference evidence="1 2" key="1">
    <citation type="journal article" date="2004" name="Nat. Biotechnol.">
        <title>The genome sequence of the anaerobic, sulfate-reducing bacterium Desulfovibrio vulgaris Hildenborough.</title>
        <authorList>
            <person name="Heidelberg J.F."/>
            <person name="Seshadri R."/>
            <person name="Haveman S.A."/>
            <person name="Hemme C.L."/>
            <person name="Paulsen I.T."/>
            <person name="Kolonay J.F."/>
            <person name="Eisen J.A."/>
            <person name="Ward N."/>
            <person name="Methe B."/>
            <person name="Brinkac L.M."/>
            <person name="Daugherty S.C."/>
            <person name="Deboy R.T."/>
            <person name="Dodson R.J."/>
            <person name="Durkin A.S."/>
            <person name="Madupu R."/>
            <person name="Nelson W.C."/>
            <person name="Sullivan S.A."/>
            <person name="Fouts D."/>
            <person name="Haft D.H."/>
            <person name="Selengut J."/>
            <person name="Peterson J.D."/>
            <person name="Davidsen T.M."/>
            <person name="Zafar N."/>
            <person name="Zhou L."/>
            <person name="Radune D."/>
            <person name="Dimitrov G."/>
            <person name="Hance M."/>
            <person name="Tran K."/>
            <person name="Khouri H."/>
            <person name="Gill J."/>
            <person name="Utterback T.R."/>
            <person name="Feldblyum T.V."/>
            <person name="Wall J.D."/>
            <person name="Voordouw G."/>
            <person name="Fraser C.M."/>
        </authorList>
    </citation>
    <scope>NUCLEOTIDE SEQUENCE [LARGE SCALE GENOMIC DNA]</scope>
    <source>
        <strain evidence="2">ATCC 29579 / DSM 644 / NCIMB 8303 / VKM B-1760 / Hildenborough</strain>
    </source>
</reference>
<protein>
    <submittedName>
        <fullName evidence="1">Uncharacterized protein</fullName>
    </submittedName>
</protein>
<proteinExistence type="predicted"/>
<organism evidence="1 2">
    <name type="scientific">Nitratidesulfovibrio vulgaris (strain ATCC 29579 / DSM 644 / CCUG 34227 / NCIMB 8303 / VKM B-1760 / Hildenborough)</name>
    <name type="common">Desulfovibrio vulgaris</name>
    <dbReference type="NCBI Taxonomy" id="882"/>
    <lineage>
        <taxon>Bacteria</taxon>
        <taxon>Pseudomonadati</taxon>
        <taxon>Thermodesulfobacteriota</taxon>
        <taxon>Desulfovibrionia</taxon>
        <taxon>Desulfovibrionales</taxon>
        <taxon>Desulfovibrionaceae</taxon>
        <taxon>Nitratidesulfovibrio</taxon>
    </lineage>
</organism>
<dbReference type="Proteomes" id="UP000002194">
    <property type="component" value="Chromosome"/>
</dbReference>
<dbReference type="EMBL" id="AE017285">
    <property type="protein sequence ID" value="AAS97591.1"/>
    <property type="molecule type" value="Genomic_DNA"/>
</dbReference>
<dbReference type="PaxDb" id="882-DVU_3120"/>
<dbReference type="STRING" id="882.DVU_3120"/>
<evidence type="ECO:0000313" key="1">
    <source>
        <dbReference type="EMBL" id="AAS97591.1"/>
    </source>
</evidence>